<reference evidence="1" key="1">
    <citation type="journal article" date="2007" name="Virus Res.">
        <title>Surveying cereal-infecting geminiviruses in Germany--diagnostics and direct sequencing using rolling circle amplification.</title>
        <authorList>
            <person name="Schubert J."/>
            <person name="Habekuss A."/>
            <person name="Kazmaier K."/>
            <person name="Jeske H."/>
        </authorList>
    </citation>
    <scope>NUCLEOTIDE SEQUENCE</scope>
    <source>
        <strain evidence="1">BB21</strain>
    </source>
</reference>
<sequence>MPIIIGLTLSKTGNQIDPGCITHNNIGPVAIQPVVAEYAESWWLHRYYLIRLFTPLIHSPLPSSAGFTLFELTFPLTSGVLVGHHLIWPVYSRNQFPRSSFASSPYTLKLNLSETECKQAKQRLRLLANRR</sequence>
<proteinExistence type="predicted"/>
<dbReference type="EMBL" id="AM296021">
    <property type="protein sequence ID" value="CAL30120.1"/>
    <property type="molecule type" value="Genomic_DNA"/>
</dbReference>
<accession>A6GVH6</accession>
<gene>
    <name evidence="1" type="primary">Cx</name>
</gene>
<protein>
    <submittedName>
        <fullName evidence="1">Uncharacterized protein Cx</fullName>
    </submittedName>
</protein>
<name>A6GVH6_9GEMI</name>
<evidence type="ECO:0000313" key="1">
    <source>
        <dbReference type="EMBL" id="CAL30120.1"/>
    </source>
</evidence>
<organism evidence="1">
    <name type="scientific">Wheat dwarf virus</name>
    <dbReference type="NCBI Taxonomy" id="10834"/>
    <lineage>
        <taxon>Viruses</taxon>
        <taxon>Monodnaviria</taxon>
        <taxon>Shotokuvirae</taxon>
        <taxon>Cressdnaviricota</taxon>
        <taxon>Repensiviricetes</taxon>
        <taxon>Geplafuvirales</taxon>
        <taxon>Geminiviridae</taxon>
        <taxon>Mastrevirus</taxon>
        <taxon>Mastrevirus hordei</taxon>
    </lineage>
</organism>